<dbReference type="InterPro" id="IPR045032">
    <property type="entry name" value="PEL"/>
</dbReference>
<keyword evidence="7" id="KW-1185">Reference proteome</keyword>
<dbReference type="SUPFAM" id="SSF51126">
    <property type="entry name" value="Pectin lyase-like"/>
    <property type="match status" value="1"/>
</dbReference>
<feature type="region of interest" description="Disordered" evidence="3">
    <location>
        <begin position="28"/>
        <end position="47"/>
    </location>
</feature>
<dbReference type="PANTHER" id="PTHR31683">
    <property type="entry name" value="PECTATE LYASE 18-RELATED"/>
    <property type="match status" value="1"/>
</dbReference>
<dbReference type="RefSeq" id="WP_315948005.1">
    <property type="nucleotide sequence ID" value="NZ_JAWCUA010000010.1"/>
</dbReference>
<feature type="chain" id="PRO_5046550868" description="Pectate lyase domain-containing protein" evidence="4">
    <location>
        <begin position="22"/>
        <end position="509"/>
    </location>
</feature>
<evidence type="ECO:0000256" key="2">
    <source>
        <dbReference type="RuleBase" id="RU361173"/>
    </source>
</evidence>
<comment type="caution">
    <text evidence="6">The sequence shown here is derived from an EMBL/GenBank/DDBJ whole genome shotgun (WGS) entry which is preliminary data.</text>
</comment>
<feature type="signal peptide" evidence="4">
    <location>
        <begin position="1"/>
        <end position="21"/>
    </location>
</feature>
<keyword evidence="4" id="KW-0732">Signal</keyword>
<dbReference type="PANTHER" id="PTHR31683:SF18">
    <property type="entry name" value="PECTATE LYASE 21-RELATED"/>
    <property type="match status" value="1"/>
</dbReference>
<organism evidence="6 7">
    <name type="scientific">Psychrosphaera aquimarina</name>
    <dbReference type="NCBI Taxonomy" id="2044854"/>
    <lineage>
        <taxon>Bacteria</taxon>
        <taxon>Pseudomonadati</taxon>
        <taxon>Pseudomonadota</taxon>
        <taxon>Gammaproteobacteria</taxon>
        <taxon>Alteromonadales</taxon>
        <taxon>Pseudoalteromonadaceae</taxon>
        <taxon>Psychrosphaera</taxon>
    </lineage>
</organism>
<keyword evidence="2" id="KW-0964">Secreted</keyword>
<evidence type="ECO:0000256" key="4">
    <source>
        <dbReference type="SAM" id="SignalP"/>
    </source>
</evidence>
<evidence type="ECO:0000313" key="7">
    <source>
        <dbReference type="Proteomes" id="UP001257914"/>
    </source>
</evidence>
<proteinExistence type="inferred from homology"/>
<dbReference type="InterPro" id="IPR012334">
    <property type="entry name" value="Pectin_lyas_fold"/>
</dbReference>
<keyword evidence="2" id="KW-0624">Polysaccharide degradation</keyword>
<evidence type="ECO:0000259" key="5">
    <source>
        <dbReference type="SMART" id="SM00656"/>
    </source>
</evidence>
<keyword evidence="1 2" id="KW-0456">Lyase</keyword>
<accession>A0ABU3R3X7</accession>
<protein>
    <recommendedName>
        <fullName evidence="5">Pectate lyase domain-containing protein</fullName>
    </recommendedName>
</protein>
<dbReference type="InterPro" id="IPR002022">
    <property type="entry name" value="Pec_lyase"/>
</dbReference>
<dbReference type="InterPro" id="IPR011050">
    <property type="entry name" value="Pectin_lyase_fold/virulence"/>
</dbReference>
<dbReference type="Gene3D" id="2.160.20.10">
    <property type="entry name" value="Single-stranded right-handed beta-helix, Pectin lyase-like"/>
    <property type="match status" value="1"/>
</dbReference>
<reference evidence="6 7" key="1">
    <citation type="submission" date="2023-10" db="EMBL/GenBank/DDBJ databases">
        <title>Psychrosphaera aquimaarina strain SW33 isolated from seawater.</title>
        <authorList>
            <person name="Bayburt H."/>
            <person name="Kim J.M."/>
            <person name="Choi B.J."/>
            <person name="Jeon C.O."/>
        </authorList>
    </citation>
    <scope>NUCLEOTIDE SEQUENCE [LARGE SCALE GENOMIC DNA]</scope>
    <source>
        <strain evidence="6 7">KCTC 52743</strain>
    </source>
</reference>
<comment type="subcellular location">
    <subcellularLocation>
        <location evidence="2">Secreted</location>
    </subcellularLocation>
</comment>
<evidence type="ECO:0000256" key="1">
    <source>
        <dbReference type="ARBA" id="ARBA00023239"/>
    </source>
</evidence>
<keyword evidence="2" id="KW-0119">Carbohydrate metabolism</keyword>
<dbReference type="SMART" id="SM00656">
    <property type="entry name" value="Amb_all"/>
    <property type="match status" value="1"/>
</dbReference>
<feature type="domain" description="Pectate lyase" evidence="5">
    <location>
        <begin position="191"/>
        <end position="394"/>
    </location>
</feature>
<sequence length="509" mass="55734">MNNLLNPLLICLSLCFMTACSEVKYPSQTDQETRVNDDENSSDEQTNNFNAGCEELMSNDAINWRESALQTDQEIVACLSESLGVPVGYGEDTTGGYNSNGGSKLIVITKDNPEEQILSAISSSEYNWIVFDKKDFADETSIMMYRPYCSESLASSLGVDEATCRDPYAWCSLKGVSNSDCLSRFFNTELNNSNLPVGNYMIDSNTTIDGRGAKVKFVFNGFKIGSDSSGISTHISDNIIITNNYFVGAGHTEDHALDPDMIRSTGGSHHIWIHQNTFDTTGDSAFDVKVGAHDITVSFNKLINVKRAALHGSSDSRTINQQITSTLLNNLFVTSDEYYAANSFNTMRRVPLLRRGQTHLINNVFYGYRKDIMSIRVGGRVAVDANLFMNPTINDKGDELADWTNNILGDVVEEGHIQVSDSVVFESDSSCRPNGSSSSVDILVGTAPYMYGDYSTESKLALDANKLPAGEALRDYVLATAGKDGLTPWLSEYTVGFDEIIAAAPTTCQ</sequence>
<dbReference type="EMBL" id="JAWCUA010000010">
    <property type="protein sequence ID" value="MDU0114384.1"/>
    <property type="molecule type" value="Genomic_DNA"/>
</dbReference>
<evidence type="ECO:0000256" key="3">
    <source>
        <dbReference type="SAM" id="MobiDB-lite"/>
    </source>
</evidence>
<gene>
    <name evidence="6" type="ORF">RT723_15585</name>
</gene>
<dbReference type="Pfam" id="PF00544">
    <property type="entry name" value="Pectate_lyase_4"/>
    <property type="match status" value="1"/>
</dbReference>
<name>A0ABU3R3X7_9GAMM</name>
<comment type="similarity">
    <text evidence="2">Belongs to the polysaccharide lyase 1 family.</text>
</comment>
<dbReference type="Proteomes" id="UP001257914">
    <property type="component" value="Unassembled WGS sequence"/>
</dbReference>
<evidence type="ECO:0000313" key="6">
    <source>
        <dbReference type="EMBL" id="MDU0114384.1"/>
    </source>
</evidence>